<comment type="caution">
    <text evidence="2">The sequence shown here is derived from an EMBL/GenBank/DDBJ whole genome shotgun (WGS) entry which is preliminary data.</text>
</comment>
<dbReference type="SUPFAM" id="SSF55729">
    <property type="entry name" value="Acyl-CoA N-acyltransferases (Nat)"/>
    <property type="match status" value="1"/>
</dbReference>
<keyword evidence="3" id="KW-1185">Reference proteome</keyword>
<feature type="domain" description="N-acetyltransferase" evidence="1">
    <location>
        <begin position="114"/>
        <end position="241"/>
    </location>
</feature>
<gene>
    <name evidence="2" type="ORF">FGG15_13065</name>
</gene>
<accession>A0ABY2WJU1</accession>
<evidence type="ECO:0000313" key="3">
    <source>
        <dbReference type="Proteomes" id="UP000751614"/>
    </source>
</evidence>
<evidence type="ECO:0000313" key="2">
    <source>
        <dbReference type="EMBL" id="TMU55109.1"/>
    </source>
</evidence>
<dbReference type="Pfam" id="PF13673">
    <property type="entry name" value="Acetyltransf_10"/>
    <property type="match status" value="1"/>
</dbReference>
<evidence type="ECO:0000259" key="1">
    <source>
        <dbReference type="PROSITE" id="PS51186"/>
    </source>
</evidence>
<dbReference type="PROSITE" id="PS51186">
    <property type="entry name" value="GNAT"/>
    <property type="match status" value="1"/>
</dbReference>
<dbReference type="Proteomes" id="UP000751614">
    <property type="component" value="Unassembled WGS sequence"/>
</dbReference>
<dbReference type="InterPro" id="IPR000182">
    <property type="entry name" value="GNAT_dom"/>
</dbReference>
<dbReference type="Gene3D" id="3.40.630.30">
    <property type="match status" value="1"/>
</dbReference>
<organism evidence="2 3">
    <name type="scientific">Flagellimonas algicola</name>
    <dbReference type="NCBI Taxonomy" id="2583815"/>
    <lineage>
        <taxon>Bacteria</taxon>
        <taxon>Pseudomonadati</taxon>
        <taxon>Bacteroidota</taxon>
        <taxon>Flavobacteriia</taxon>
        <taxon>Flavobacteriales</taxon>
        <taxon>Flavobacteriaceae</taxon>
        <taxon>Flagellimonas</taxon>
    </lineage>
</organism>
<dbReference type="EMBL" id="VCNI01000002">
    <property type="protein sequence ID" value="TMU55109.1"/>
    <property type="molecule type" value="Genomic_DNA"/>
</dbReference>
<dbReference type="CDD" id="cd04301">
    <property type="entry name" value="NAT_SF"/>
    <property type="match status" value="1"/>
</dbReference>
<sequence length="241" mass="26390">MNTLNQEIVAHLFEFWSEIGNQAEFTKTGQGYTSTLAPSNSWPSKVFITDSSKTDLEYIQRSMQNGILPNSLSIGEDEKLIEKLKLTGLKETSRVKAMCLSSDQDYPRALPDNIVVVRNSKHALEFASVASKAFGYAIHPSTINALLGHQQFHLYLGVHLGTYAGCGMAYFDGDENSGIHMIGVLPIYRGLGLGKRLTQALLSKAGASRTKKVYLVASKLGEPIYAKLGFETHGSLVSFRA</sequence>
<reference evidence="2 3" key="1">
    <citation type="submission" date="2019-05" db="EMBL/GenBank/DDBJ databases">
        <title>Flagellimonas sp. AsT0115, sp. nov., isolated from a marine red algae, Asparagopsis taxiformis.</title>
        <authorList>
            <person name="Kim J."/>
            <person name="Jeong S.E."/>
            <person name="Jeon C.O."/>
        </authorList>
    </citation>
    <scope>NUCLEOTIDE SEQUENCE [LARGE SCALE GENOMIC DNA]</scope>
    <source>
        <strain evidence="2 3">AsT0115</strain>
    </source>
</reference>
<dbReference type="RefSeq" id="WP_138836929.1">
    <property type="nucleotide sequence ID" value="NZ_VCNI01000002.1"/>
</dbReference>
<name>A0ABY2WJU1_9FLAO</name>
<proteinExistence type="predicted"/>
<protein>
    <submittedName>
        <fullName evidence="2">GNAT family N-acetyltransferase</fullName>
    </submittedName>
</protein>
<dbReference type="InterPro" id="IPR016181">
    <property type="entry name" value="Acyl_CoA_acyltransferase"/>
</dbReference>